<evidence type="ECO:0000313" key="2">
    <source>
        <dbReference type="Proteomes" id="UP001567350"/>
    </source>
</evidence>
<reference evidence="1 2" key="1">
    <citation type="submission" date="2024-08" db="EMBL/GenBank/DDBJ databases">
        <authorList>
            <person name="Feng Z."/>
            <person name="Ronholm J."/>
        </authorList>
    </citation>
    <scope>NUCLEOTIDE SEQUENCE [LARGE SCALE GENOMIC DNA]</scope>
    <source>
        <strain evidence="1 2">4-AB0-8</strain>
    </source>
</reference>
<proteinExistence type="predicted"/>
<accession>A0ABV4IEF7</accession>
<dbReference type="Proteomes" id="UP001567350">
    <property type="component" value="Unassembled WGS sequence"/>
</dbReference>
<dbReference type="EMBL" id="JBGJLR010000008">
    <property type="protein sequence ID" value="MEZ2739556.1"/>
    <property type="molecule type" value="Genomic_DNA"/>
</dbReference>
<name>A0ABV4IEF7_9BURK</name>
<keyword evidence="2" id="KW-1185">Reference proteome</keyword>
<evidence type="ECO:0000313" key="1">
    <source>
        <dbReference type="EMBL" id="MEZ2739556.1"/>
    </source>
</evidence>
<dbReference type="RefSeq" id="WP_370893992.1">
    <property type="nucleotide sequence ID" value="NZ_JBGJLR010000008.1"/>
</dbReference>
<dbReference type="InterPro" id="IPR011101">
    <property type="entry name" value="DUF5131"/>
</dbReference>
<sequence length="346" mass="38459">MSENSKIEWTDHTFNPWEGCQKVGPGCDNCYAETRNARFAGGVAVNWGPGAPRRLTGASNWNKPIKWNAQAKLQHDAWEGFKAQHPGMTDDQLEAKGFTKPRRPRVFCASLADVFDNAVDPQWRADLFSLIIKTPYLDWLLLTKRIGNVVPMLSELAHGSDPDLMLLYMMPLPNVWIGATIVNQEEADRDIPKLLQVPAKVRFLSMEPLLGPVDLTGEYLKAKLGEYPFKGLPNKHRTKLIDMLDWVIVGGESGPGARPMHPDWARSLRDQCADAGVAFLFKQWGEWMAGNTNGATVSLTFPVGAPTGPDNPKWHEWPDGVHSARVGKKAAGRLLDGRTWDETPAT</sequence>
<comment type="caution">
    <text evidence="1">The sequence shown here is derived from an EMBL/GenBank/DDBJ whole genome shotgun (WGS) entry which is preliminary data.</text>
</comment>
<protein>
    <submittedName>
        <fullName evidence="1">Phage Gp37/Gp68 family protein</fullName>
    </submittedName>
</protein>
<dbReference type="Pfam" id="PF07505">
    <property type="entry name" value="DUF5131"/>
    <property type="match status" value="1"/>
</dbReference>
<organism evidence="1 2">
    <name type="scientific">Comamonas jiangduensis</name>
    <dbReference type="NCBI Taxonomy" id="1194168"/>
    <lineage>
        <taxon>Bacteria</taxon>
        <taxon>Pseudomonadati</taxon>
        <taxon>Pseudomonadota</taxon>
        <taxon>Betaproteobacteria</taxon>
        <taxon>Burkholderiales</taxon>
        <taxon>Comamonadaceae</taxon>
        <taxon>Comamonas</taxon>
    </lineage>
</organism>
<gene>
    <name evidence="1" type="ORF">ACBP88_08825</name>
</gene>